<reference evidence="1 2" key="1">
    <citation type="submission" date="2016-10" db="EMBL/GenBank/DDBJ databases">
        <authorList>
            <person name="de Groot N.N."/>
        </authorList>
    </citation>
    <scope>NUCLEOTIDE SEQUENCE [LARGE SCALE GENOMIC DNA]</scope>
    <source>
        <strain evidence="1 2">DSM 22489</strain>
    </source>
</reference>
<organism evidence="1 2">
    <name type="scientific">Bryocella elongata</name>
    <dbReference type="NCBI Taxonomy" id="863522"/>
    <lineage>
        <taxon>Bacteria</taxon>
        <taxon>Pseudomonadati</taxon>
        <taxon>Acidobacteriota</taxon>
        <taxon>Terriglobia</taxon>
        <taxon>Terriglobales</taxon>
        <taxon>Acidobacteriaceae</taxon>
        <taxon>Bryocella</taxon>
    </lineage>
</organism>
<evidence type="ECO:0000313" key="1">
    <source>
        <dbReference type="EMBL" id="SEF97467.1"/>
    </source>
</evidence>
<gene>
    <name evidence="1" type="ORF">SAMN05421819_1532</name>
</gene>
<dbReference type="Proteomes" id="UP000236728">
    <property type="component" value="Unassembled WGS sequence"/>
</dbReference>
<sequence length="88" mass="10179">MTVELSKENRAEAIASMQQYFERNLPEPIGELPAGLLLDFFLTEVGPLLYNQGVRDAATRMTQRIEDLEGELNEDAFTYWVKQKSKRR</sequence>
<keyword evidence="2" id="KW-1185">Reference proteome</keyword>
<proteinExistence type="predicted"/>
<dbReference type="EMBL" id="FNVA01000002">
    <property type="protein sequence ID" value="SEF97467.1"/>
    <property type="molecule type" value="Genomic_DNA"/>
</dbReference>
<dbReference type="InterPro" id="IPR018680">
    <property type="entry name" value="DUF2164"/>
</dbReference>
<name>A0A1H5WF96_9BACT</name>
<evidence type="ECO:0000313" key="2">
    <source>
        <dbReference type="Proteomes" id="UP000236728"/>
    </source>
</evidence>
<dbReference type="OrthoDB" id="573733at2"/>
<dbReference type="AlphaFoldDB" id="A0A1H5WF96"/>
<dbReference type="Pfam" id="PF09932">
    <property type="entry name" value="DUF2164"/>
    <property type="match status" value="1"/>
</dbReference>
<protein>
    <submittedName>
        <fullName evidence="1">Uncharacterized conserved protein, DUF2164 family</fullName>
    </submittedName>
</protein>
<accession>A0A1H5WF96</accession>